<feature type="transmembrane region" description="Helical" evidence="2">
    <location>
        <begin position="159"/>
        <end position="182"/>
    </location>
</feature>
<accession>A0AAD7TRN4</accession>
<gene>
    <name evidence="3" type="ORF">ONZ51_g6621</name>
</gene>
<dbReference type="EMBL" id="JAPEVG010000162">
    <property type="protein sequence ID" value="KAJ8475326.1"/>
    <property type="molecule type" value="Genomic_DNA"/>
</dbReference>
<evidence type="ECO:0000256" key="2">
    <source>
        <dbReference type="SAM" id="Phobius"/>
    </source>
</evidence>
<keyword evidence="2" id="KW-0812">Transmembrane</keyword>
<reference evidence="3" key="1">
    <citation type="submission" date="2022-11" db="EMBL/GenBank/DDBJ databases">
        <title>Genome Sequence of Cubamyces cubensis.</title>
        <authorList>
            <person name="Buettner E."/>
        </authorList>
    </citation>
    <scope>NUCLEOTIDE SEQUENCE</scope>
    <source>
        <strain evidence="3">MPL-01</strain>
    </source>
</reference>
<proteinExistence type="predicted"/>
<evidence type="ECO:0000313" key="3">
    <source>
        <dbReference type="EMBL" id="KAJ8475326.1"/>
    </source>
</evidence>
<keyword evidence="4" id="KW-1185">Reference proteome</keyword>
<evidence type="ECO:0000256" key="1">
    <source>
        <dbReference type="SAM" id="MobiDB-lite"/>
    </source>
</evidence>
<feature type="region of interest" description="Disordered" evidence="1">
    <location>
        <begin position="293"/>
        <end position="347"/>
    </location>
</feature>
<comment type="caution">
    <text evidence="3">The sequence shown here is derived from an EMBL/GenBank/DDBJ whole genome shotgun (WGS) entry which is preliminary data.</text>
</comment>
<keyword evidence="2" id="KW-0472">Membrane</keyword>
<feature type="compositionally biased region" description="Polar residues" evidence="1">
    <location>
        <begin position="263"/>
        <end position="277"/>
    </location>
</feature>
<dbReference type="Proteomes" id="UP001215151">
    <property type="component" value="Unassembled WGS sequence"/>
</dbReference>
<protein>
    <submittedName>
        <fullName evidence="3">Uncharacterized protein</fullName>
    </submittedName>
</protein>
<feature type="region of interest" description="Disordered" evidence="1">
    <location>
        <begin position="258"/>
        <end position="280"/>
    </location>
</feature>
<organism evidence="3 4">
    <name type="scientific">Trametes cubensis</name>
    <dbReference type="NCBI Taxonomy" id="1111947"/>
    <lineage>
        <taxon>Eukaryota</taxon>
        <taxon>Fungi</taxon>
        <taxon>Dikarya</taxon>
        <taxon>Basidiomycota</taxon>
        <taxon>Agaricomycotina</taxon>
        <taxon>Agaricomycetes</taxon>
        <taxon>Polyporales</taxon>
        <taxon>Polyporaceae</taxon>
        <taxon>Trametes</taxon>
    </lineage>
</organism>
<sequence>MKSGFKTVRLGHPVAGHHHKRDDCAHGGLYKTPTKGQVVDASQPVVVSWDTSCLDTTAIDLYLYAPSSAQPILHAWKDVDYKAGTYSATLQPGWWNSTSSISLQYKIVTAGEPVFMADGAAAPLFTATYSGTEKVAAVAGGAEEVNNLPTTKHGISKGAAAAAVLIPLLFLIGLGVAAYIKISRTKVKEKRKRFSQAIDKRMSMISTDWKSMTGAGANAAIRNSMAVSTDSGNRLSSFSFGAIRPSSTVAVEGGQAGIGARGTFQSDSSGEAPQMSQLRPGIRTSAFENRVSRVSFAADPRPSTESRRTRQSRAFHVGHVPPLPTRQDSSESSSNASPILSPVQTAGPLSLTAEDIRARMAGQEAAPRPSIDEVMPALSMMRTGGEQNSNNDELLFKAPVAMPTPPSPTHQTPKSPIMGVMPMQPMPANVMSPDDMLRAYAERRATGTITPGVPSLPSPVANYNGNGMRILYSPDVVSPAAPVSPESVYPATPINRKSLAPTEYSKYDEDDAYVGTAE</sequence>
<feature type="compositionally biased region" description="Polar residues" evidence="1">
    <location>
        <begin position="326"/>
        <end position="344"/>
    </location>
</feature>
<name>A0AAD7TRN4_9APHY</name>
<evidence type="ECO:0000313" key="4">
    <source>
        <dbReference type="Proteomes" id="UP001215151"/>
    </source>
</evidence>
<keyword evidence="2" id="KW-1133">Transmembrane helix</keyword>
<dbReference type="AlphaFoldDB" id="A0AAD7TRN4"/>